<dbReference type="Pfam" id="PF13947">
    <property type="entry name" value="GUB_WAK_bind"/>
    <property type="match status" value="1"/>
</dbReference>
<reference evidence="10" key="1">
    <citation type="submission" date="2023-07" db="EMBL/GenBank/DDBJ databases">
        <title>draft genome sequence of fig (Ficus carica).</title>
        <authorList>
            <person name="Takahashi T."/>
            <person name="Nishimura K."/>
        </authorList>
    </citation>
    <scope>NUCLEOTIDE SEQUENCE</scope>
</reference>
<evidence type="ECO:0000259" key="8">
    <source>
        <dbReference type="Pfam" id="PF13947"/>
    </source>
</evidence>
<keyword evidence="4" id="KW-0325">Glycoprotein</keyword>
<evidence type="ECO:0000256" key="7">
    <source>
        <dbReference type="SAM" id="SignalP"/>
    </source>
</evidence>
<feature type="signal peptide" evidence="7">
    <location>
        <begin position="1"/>
        <end position="23"/>
    </location>
</feature>
<dbReference type="InterPro" id="IPR032872">
    <property type="entry name" value="WAK_assoc_C"/>
</dbReference>
<keyword evidence="11" id="KW-1185">Reference proteome</keyword>
<dbReference type="PANTHER" id="PTHR33138:SF75">
    <property type="entry name" value="WALL-ASSOCIATED RECEPTOR KINASE GALACTURONAN-BINDING DOMAIN-CONTAINING PROTEIN"/>
    <property type="match status" value="1"/>
</dbReference>
<keyword evidence="3 7" id="KW-0732">Signal</keyword>
<feature type="domain" description="Wall-associated receptor kinase C-terminal" evidence="9">
    <location>
        <begin position="155"/>
        <end position="244"/>
    </location>
</feature>
<evidence type="ECO:0000256" key="6">
    <source>
        <dbReference type="ARBA" id="ARBA00048679"/>
    </source>
</evidence>
<comment type="catalytic activity">
    <reaction evidence="6">
        <text>L-seryl-[protein] + ATP = O-phospho-L-seryl-[protein] + ADP + H(+)</text>
        <dbReference type="Rhea" id="RHEA:17989"/>
        <dbReference type="Rhea" id="RHEA-COMP:9863"/>
        <dbReference type="Rhea" id="RHEA-COMP:11604"/>
        <dbReference type="ChEBI" id="CHEBI:15378"/>
        <dbReference type="ChEBI" id="CHEBI:29999"/>
        <dbReference type="ChEBI" id="CHEBI:30616"/>
        <dbReference type="ChEBI" id="CHEBI:83421"/>
        <dbReference type="ChEBI" id="CHEBI:456216"/>
        <dbReference type="EC" id="2.7.11.1"/>
    </reaction>
</comment>
<comment type="catalytic activity">
    <reaction evidence="5">
        <text>L-threonyl-[protein] + ATP = O-phospho-L-threonyl-[protein] + ADP + H(+)</text>
        <dbReference type="Rhea" id="RHEA:46608"/>
        <dbReference type="Rhea" id="RHEA-COMP:11060"/>
        <dbReference type="Rhea" id="RHEA-COMP:11605"/>
        <dbReference type="ChEBI" id="CHEBI:15378"/>
        <dbReference type="ChEBI" id="CHEBI:30013"/>
        <dbReference type="ChEBI" id="CHEBI:30616"/>
        <dbReference type="ChEBI" id="CHEBI:61977"/>
        <dbReference type="ChEBI" id="CHEBI:456216"/>
        <dbReference type="EC" id="2.7.11.1"/>
    </reaction>
</comment>
<sequence>MKPQLHAWITALFCCLLAKSVASADSRYEACEPRNCGTGPNISYPFYLEGVGADYCGFQSFRISSEQNRPTFRTSRGPYVVSDIDYQNNSIRLVDSDIINATCLAPKHYFAFDWENSDKFNFSPNHANLQYFYGCNESLALGLESSSLLCASNSTHHSFVALVRQNTDLRTVEYCERQVAVPIDLEYNPKANQTINTVNSTRLLTEGFTLLWHGSDASYCDRCRRSGGRCGRQNQATVCFCADGPKPTACGNVTVTGNNGKGGT</sequence>
<evidence type="ECO:0000313" key="11">
    <source>
        <dbReference type="Proteomes" id="UP001187192"/>
    </source>
</evidence>
<feature type="domain" description="Wall-associated receptor kinase galacturonan-binding" evidence="8">
    <location>
        <begin position="31"/>
        <end position="95"/>
    </location>
</feature>
<dbReference type="AlphaFoldDB" id="A0AA88A3P7"/>
<comment type="subcellular location">
    <subcellularLocation>
        <location evidence="1">Membrane</location>
        <topology evidence="1">Single-pass membrane protein</topology>
    </subcellularLocation>
</comment>
<evidence type="ECO:0000256" key="1">
    <source>
        <dbReference type="ARBA" id="ARBA00004167"/>
    </source>
</evidence>
<evidence type="ECO:0000256" key="2">
    <source>
        <dbReference type="ARBA" id="ARBA00012513"/>
    </source>
</evidence>
<dbReference type="GO" id="GO:0030247">
    <property type="term" value="F:polysaccharide binding"/>
    <property type="evidence" value="ECO:0007669"/>
    <property type="project" value="InterPro"/>
</dbReference>
<dbReference type="InterPro" id="IPR025287">
    <property type="entry name" value="WAK_GUB"/>
</dbReference>
<dbReference type="Proteomes" id="UP001187192">
    <property type="component" value="Unassembled WGS sequence"/>
</dbReference>
<accession>A0AA88A3P7</accession>
<dbReference type="Pfam" id="PF14380">
    <property type="entry name" value="WAK_assoc"/>
    <property type="match status" value="1"/>
</dbReference>
<dbReference type="GO" id="GO:0004674">
    <property type="term" value="F:protein serine/threonine kinase activity"/>
    <property type="evidence" value="ECO:0007669"/>
    <property type="project" value="UniProtKB-EC"/>
</dbReference>
<dbReference type="EMBL" id="BTGU01000008">
    <property type="protein sequence ID" value="GMN38608.1"/>
    <property type="molecule type" value="Genomic_DNA"/>
</dbReference>
<dbReference type="GO" id="GO:0016020">
    <property type="term" value="C:membrane"/>
    <property type="evidence" value="ECO:0007669"/>
    <property type="project" value="UniProtKB-SubCell"/>
</dbReference>
<comment type="caution">
    <text evidence="10">The sequence shown here is derived from an EMBL/GenBank/DDBJ whole genome shotgun (WGS) entry which is preliminary data.</text>
</comment>
<proteinExistence type="predicted"/>
<name>A0AA88A3P7_FICCA</name>
<evidence type="ECO:0000259" key="9">
    <source>
        <dbReference type="Pfam" id="PF14380"/>
    </source>
</evidence>
<feature type="chain" id="PRO_5041690800" description="non-specific serine/threonine protein kinase" evidence="7">
    <location>
        <begin position="24"/>
        <end position="264"/>
    </location>
</feature>
<evidence type="ECO:0000256" key="5">
    <source>
        <dbReference type="ARBA" id="ARBA00047899"/>
    </source>
</evidence>
<protein>
    <recommendedName>
        <fullName evidence="2">non-specific serine/threonine protein kinase</fullName>
        <ecNumber evidence="2">2.7.11.1</ecNumber>
    </recommendedName>
</protein>
<evidence type="ECO:0000256" key="4">
    <source>
        <dbReference type="ARBA" id="ARBA00023180"/>
    </source>
</evidence>
<dbReference type="EC" id="2.7.11.1" evidence="2"/>
<evidence type="ECO:0000256" key="3">
    <source>
        <dbReference type="ARBA" id="ARBA00022729"/>
    </source>
</evidence>
<evidence type="ECO:0000313" key="10">
    <source>
        <dbReference type="EMBL" id="GMN38608.1"/>
    </source>
</evidence>
<organism evidence="10 11">
    <name type="scientific">Ficus carica</name>
    <name type="common">Common fig</name>
    <dbReference type="NCBI Taxonomy" id="3494"/>
    <lineage>
        <taxon>Eukaryota</taxon>
        <taxon>Viridiplantae</taxon>
        <taxon>Streptophyta</taxon>
        <taxon>Embryophyta</taxon>
        <taxon>Tracheophyta</taxon>
        <taxon>Spermatophyta</taxon>
        <taxon>Magnoliopsida</taxon>
        <taxon>eudicotyledons</taxon>
        <taxon>Gunneridae</taxon>
        <taxon>Pentapetalae</taxon>
        <taxon>rosids</taxon>
        <taxon>fabids</taxon>
        <taxon>Rosales</taxon>
        <taxon>Moraceae</taxon>
        <taxon>Ficeae</taxon>
        <taxon>Ficus</taxon>
    </lineage>
</organism>
<dbReference type="PANTHER" id="PTHR33138">
    <property type="entry name" value="OS01G0690200 PROTEIN"/>
    <property type="match status" value="1"/>
</dbReference>
<gene>
    <name evidence="10" type="ORF">TIFTF001_007846</name>
</gene>